<dbReference type="AlphaFoldDB" id="A0A3S5A760"/>
<dbReference type="PANTHER" id="PTHR10682">
    <property type="entry name" value="POLY A POLYMERASE"/>
    <property type="match status" value="1"/>
</dbReference>
<sequence>MDHGLLLYIGSQLDFDTEQSSTVIGASCVGSDVDAVLLVPHFVEHEDFFSSFIQTLKDLNVEDLLGVPETLVPLIKMKFEGIVIDMAMSRLNSSTVPVPLDFNQPPEELYFGVDHASIRGLSGVHLARELRELVPCYPSFIQLIKAIKLWVSRRAIGQYVYGFPSSIAWTIMAAYICKKVHSKVRLAFMNVSHVNLYYFGLHYARKNMGL</sequence>
<name>A0A3S5A760_9PLAT</name>
<comment type="similarity">
    <text evidence="4">Belongs to the poly(A) polymerase family.</text>
</comment>
<evidence type="ECO:0000256" key="2">
    <source>
        <dbReference type="ARBA" id="ARBA00001946"/>
    </source>
</evidence>
<dbReference type="EC" id="2.7.7.19" evidence="5"/>
<protein>
    <recommendedName>
        <fullName evidence="5">polynucleotide adenylyltransferase</fullName>
        <ecNumber evidence="5">2.7.7.19</ecNumber>
    </recommendedName>
</protein>
<dbReference type="InterPro" id="IPR043519">
    <property type="entry name" value="NT_sf"/>
</dbReference>
<evidence type="ECO:0000256" key="12">
    <source>
        <dbReference type="ARBA" id="ARBA00023242"/>
    </source>
</evidence>
<keyword evidence="10" id="KW-0067">ATP-binding</keyword>
<evidence type="ECO:0000256" key="9">
    <source>
        <dbReference type="ARBA" id="ARBA00022741"/>
    </source>
</evidence>
<comment type="cofactor">
    <cofactor evidence="2">
        <name>Mg(2+)</name>
        <dbReference type="ChEBI" id="CHEBI:18420"/>
    </cofactor>
</comment>
<evidence type="ECO:0000256" key="8">
    <source>
        <dbReference type="ARBA" id="ARBA00022723"/>
    </source>
</evidence>
<dbReference type="EMBL" id="CAAALY010018504">
    <property type="protein sequence ID" value="VEL13673.1"/>
    <property type="molecule type" value="Genomic_DNA"/>
</dbReference>
<dbReference type="Proteomes" id="UP000784294">
    <property type="component" value="Unassembled WGS sequence"/>
</dbReference>
<evidence type="ECO:0000256" key="6">
    <source>
        <dbReference type="ARBA" id="ARBA00022664"/>
    </source>
</evidence>
<dbReference type="Pfam" id="PF04928">
    <property type="entry name" value="PAP_central"/>
    <property type="match status" value="1"/>
</dbReference>
<keyword evidence="6" id="KW-0507">mRNA processing</keyword>
<keyword evidence="8" id="KW-0479">Metal-binding</keyword>
<evidence type="ECO:0000259" key="14">
    <source>
        <dbReference type="Pfam" id="PF04928"/>
    </source>
</evidence>
<dbReference type="SUPFAM" id="SSF81301">
    <property type="entry name" value="Nucleotidyltransferase"/>
    <property type="match status" value="1"/>
</dbReference>
<gene>
    <name evidence="16" type="ORF">PXEA_LOCUS7113</name>
</gene>
<feature type="domain" description="Poly(A) polymerase central" evidence="14">
    <location>
        <begin position="140"/>
        <end position="178"/>
    </location>
</feature>
<proteinExistence type="inferred from homology"/>
<dbReference type="Pfam" id="PF20750">
    <property type="entry name" value="PAP_NTPase"/>
    <property type="match status" value="1"/>
</dbReference>
<dbReference type="GO" id="GO:0005524">
    <property type="term" value="F:ATP binding"/>
    <property type="evidence" value="ECO:0007669"/>
    <property type="project" value="UniProtKB-KW"/>
</dbReference>
<dbReference type="InterPro" id="IPR007012">
    <property type="entry name" value="PolA_pol_cen_dom"/>
</dbReference>
<dbReference type="OrthoDB" id="6233852at2759"/>
<comment type="caution">
    <text evidence="16">The sequence shown here is derived from an EMBL/GenBank/DDBJ whole genome shotgun (WGS) entry which is preliminary data.</text>
</comment>
<evidence type="ECO:0000256" key="10">
    <source>
        <dbReference type="ARBA" id="ARBA00022840"/>
    </source>
</evidence>
<comment type="subcellular location">
    <subcellularLocation>
        <location evidence="3">Nucleus</location>
    </subcellularLocation>
</comment>
<dbReference type="GO" id="GO:0006397">
    <property type="term" value="P:mRNA processing"/>
    <property type="evidence" value="ECO:0007669"/>
    <property type="project" value="UniProtKB-KW"/>
</dbReference>
<evidence type="ECO:0000256" key="7">
    <source>
        <dbReference type="ARBA" id="ARBA00022679"/>
    </source>
</evidence>
<dbReference type="Gene3D" id="3.30.460.10">
    <property type="entry name" value="Beta Polymerase, domain 2"/>
    <property type="match status" value="1"/>
</dbReference>
<organism evidence="16 17">
    <name type="scientific">Protopolystoma xenopodis</name>
    <dbReference type="NCBI Taxonomy" id="117903"/>
    <lineage>
        <taxon>Eukaryota</taxon>
        <taxon>Metazoa</taxon>
        <taxon>Spiralia</taxon>
        <taxon>Lophotrochozoa</taxon>
        <taxon>Platyhelminthes</taxon>
        <taxon>Monogenea</taxon>
        <taxon>Polyopisthocotylea</taxon>
        <taxon>Polystomatidea</taxon>
        <taxon>Polystomatidae</taxon>
        <taxon>Protopolystoma</taxon>
    </lineage>
</organism>
<dbReference type="GO" id="GO:1990817">
    <property type="term" value="F:poly(A) RNA polymerase activity"/>
    <property type="evidence" value="ECO:0007669"/>
    <property type="project" value="UniProtKB-EC"/>
</dbReference>
<evidence type="ECO:0000313" key="17">
    <source>
        <dbReference type="Proteomes" id="UP000784294"/>
    </source>
</evidence>
<evidence type="ECO:0000256" key="5">
    <source>
        <dbReference type="ARBA" id="ARBA00012388"/>
    </source>
</evidence>
<dbReference type="PANTHER" id="PTHR10682:SF10">
    <property type="entry name" value="POLYNUCLEOTIDE ADENYLYLTRANSFERASE"/>
    <property type="match status" value="1"/>
</dbReference>
<keyword evidence="12" id="KW-0539">Nucleus</keyword>
<evidence type="ECO:0000256" key="4">
    <source>
        <dbReference type="ARBA" id="ARBA00010912"/>
    </source>
</evidence>
<dbReference type="InterPro" id="IPR048840">
    <property type="entry name" value="PolA_pol_NTPase"/>
</dbReference>
<keyword evidence="9" id="KW-0547">Nucleotide-binding</keyword>
<evidence type="ECO:0000256" key="1">
    <source>
        <dbReference type="ARBA" id="ARBA00001936"/>
    </source>
</evidence>
<reference evidence="16" key="1">
    <citation type="submission" date="2018-11" db="EMBL/GenBank/DDBJ databases">
        <authorList>
            <consortium name="Pathogen Informatics"/>
        </authorList>
    </citation>
    <scope>NUCLEOTIDE SEQUENCE</scope>
</reference>
<evidence type="ECO:0000256" key="3">
    <source>
        <dbReference type="ARBA" id="ARBA00004123"/>
    </source>
</evidence>
<evidence type="ECO:0000256" key="11">
    <source>
        <dbReference type="ARBA" id="ARBA00022842"/>
    </source>
</evidence>
<dbReference type="GO" id="GO:0046872">
    <property type="term" value="F:metal ion binding"/>
    <property type="evidence" value="ECO:0007669"/>
    <property type="project" value="UniProtKB-KW"/>
</dbReference>
<comment type="catalytic activity">
    <reaction evidence="13">
        <text>RNA(n) + ATP = RNA(n)-3'-adenine ribonucleotide + diphosphate</text>
        <dbReference type="Rhea" id="RHEA:11332"/>
        <dbReference type="Rhea" id="RHEA-COMP:14527"/>
        <dbReference type="Rhea" id="RHEA-COMP:17347"/>
        <dbReference type="ChEBI" id="CHEBI:30616"/>
        <dbReference type="ChEBI" id="CHEBI:33019"/>
        <dbReference type="ChEBI" id="CHEBI:140395"/>
        <dbReference type="ChEBI" id="CHEBI:173115"/>
        <dbReference type="EC" id="2.7.7.19"/>
    </reaction>
</comment>
<evidence type="ECO:0000259" key="15">
    <source>
        <dbReference type="Pfam" id="PF20750"/>
    </source>
</evidence>
<keyword evidence="11" id="KW-0460">Magnesium</keyword>
<evidence type="ECO:0000256" key="13">
    <source>
        <dbReference type="ARBA" id="ARBA00048830"/>
    </source>
</evidence>
<evidence type="ECO:0000313" key="16">
    <source>
        <dbReference type="EMBL" id="VEL13673.1"/>
    </source>
</evidence>
<comment type="cofactor">
    <cofactor evidence="1">
        <name>Mn(2+)</name>
        <dbReference type="ChEBI" id="CHEBI:29035"/>
    </cofactor>
</comment>
<keyword evidence="7" id="KW-0808">Transferase</keyword>
<dbReference type="SUPFAM" id="SSF81631">
    <property type="entry name" value="PAP/OAS1 substrate-binding domain"/>
    <property type="match status" value="1"/>
</dbReference>
<feature type="domain" description="Poly(A) polymerase nucleotidyltransferase" evidence="15">
    <location>
        <begin position="20"/>
        <end position="134"/>
    </location>
</feature>
<keyword evidence="17" id="KW-1185">Reference proteome</keyword>
<dbReference type="GO" id="GO:0005634">
    <property type="term" value="C:nucleus"/>
    <property type="evidence" value="ECO:0007669"/>
    <property type="project" value="UniProtKB-SubCell"/>
</dbReference>
<accession>A0A3S5A760</accession>